<dbReference type="InterPro" id="IPR004090">
    <property type="entry name" value="Chemotax_Me-accpt_rcpt"/>
</dbReference>
<keyword evidence="5" id="KW-0472">Membrane</keyword>
<evidence type="ECO:0000256" key="5">
    <source>
        <dbReference type="SAM" id="Phobius"/>
    </source>
</evidence>
<dbReference type="SUPFAM" id="SSF58104">
    <property type="entry name" value="Methyl-accepting chemotaxis protein (MCP) signaling domain"/>
    <property type="match status" value="1"/>
</dbReference>
<dbReference type="Proteomes" id="UP001189143">
    <property type="component" value="Unassembled WGS sequence"/>
</dbReference>
<evidence type="ECO:0000313" key="8">
    <source>
        <dbReference type="EMBL" id="CAI3632432.1"/>
    </source>
</evidence>
<dbReference type="RefSeq" id="WP_125147657.1">
    <property type="nucleotide sequence ID" value="NZ_CAMRXC010000232.1"/>
</dbReference>
<feature type="domain" description="HAMP" evidence="7">
    <location>
        <begin position="225"/>
        <end position="277"/>
    </location>
</feature>
<dbReference type="Pfam" id="PF12729">
    <property type="entry name" value="4HB_MCP_1"/>
    <property type="match status" value="1"/>
</dbReference>
<comment type="caution">
    <text evidence="8">The sequence shown here is derived from an EMBL/GenBank/DDBJ whole genome shotgun (WGS) entry which is preliminary data.</text>
</comment>
<evidence type="ECO:0000259" key="7">
    <source>
        <dbReference type="PROSITE" id="PS50885"/>
    </source>
</evidence>
<reference evidence="8" key="1">
    <citation type="submission" date="2022-10" db="EMBL/GenBank/DDBJ databases">
        <authorList>
            <person name="Aires J."/>
            <person name="Mesa V."/>
        </authorList>
    </citation>
    <scope>NUCLEOTIDE SEQUENCE</scope>
    <source>
        <strain evidence="8">Clostridium neonatale JD116</strain>
    </source>
</reference>
<dbReference type="Gene3D" id="1.10.287.950">
    <property type="entry name" value="Methyl-accepting chemotaxis protein"/>
    <property type="match status" value="1"/>
</dbReference>
<dbReference type="SMART" id="SM00304">
    <property type="entry name" value="HAMP"/>
    <property type="match status" value="1"/>
</dbReference>
<proteinExistence type="inferred from homology"/>
<dbReference type="CDD" id="cd11386">
    <property type="entry name" value="MCP_signal"/>
    <property type="match status" value="1"/>
</dbReference>
<dbReference type="InterPro" id="IPR004089">
    <property type="entry name" value="MCPsignal_dom"/>
</dbReference>
<dbReference type="GO" id="GO:0007165">
    <property type="term" value="P:signal transduction"/>
    <property type="evidence" value="ECO:0007669"/>
    <property type="project" value="UniProtKB-KW"/>
</dbReference>
<dbReference type="CDD" id="cd06225">
    <property type="entry name" value="HAMP"/>
    <property type="match status" value="1"/>
</dbReference>
<dbReference type="Pfam" id="PF00015">
    <property type="entry name" value="MCPsignal"/>
    <property type="match status" value="1"/>
</dbReference>
<feature type="transmembrane region" description="Helical" evidence="5">
    <location>
        <begin position="200"/>
        <end position="224"/>
    </location>
</feature>
<comment type="similarity">
    <text evidence="2">Belongs to the methyl-accepting chemotaxis (MCP) protein family.</text>
</comment>
<dbReference type="PROSITE" id="PS50885">
    <property type="entry name" value="HAMP"/>
    <property type="match status" value="1"/>
</dbReference>
<dbReference type="GO" id="GO:0005886">
    <property type="term" value="C:plasma membrane"/>
    <property type="evidence" value="ECO:0007669"/>
    <property type="project" value="TreeGrafter"/>
</dbReference>
<keyword evidence="5" id="KW-0812">Transmembrane</keyword>
<dbReference type="InterPro" id="IPR051310">
    <property type="entry name" value="MCP_chemotaxis"/>
</dbReference>
<dbReference type="PANTHER" id="PTHR43531:SF11">
    <property type="entry name" value="METHYL-ACCEPTING CHEMOTAXIS PROTEIN 3"/>
    <property type="match status" value="1"/>
</dbReference>
<dbReference type="AlphaFoldDB" id="A0AAD1YIQ3"/>
<keyword evidence="1" id="KW-0145">Chemotaxis</keyword>
<accession>A0AAD1YIQ3</accession>
<dbReference type="SMART" id="SM00283">
    <property type="entry name" value="MA"/>
    <property type="match status" value="1"/>
</dbReference>
<feature type="transmembrane region" description="Helical" evidence="5">
    <location>
        <begin position="32"/>
        <end position="53"/>
    </location>
</feature>
<evidence type="ECO:0000256" key="1">
    <source>
        <dbReference type="ARBA" id="ARBA00022500"/>
    </source>
</evidence>
<sequence length="574" mass="63769">MKKQSKKFKENFKFFENQIKDKNINQKLRITFVYIMAFFILSVISSFIALQLVGSKIKTFYEHPFKEVSLELEIRKDAQTFVKNILLAITTDDDNKTKEYVSEANKYSENISNNIEKLEGIFSNANLISQLKEDIERESVVKDKLVELAYANKNDEALKLYNSEYEKELDKLENTLIEIGDEAEKNAVNTYNYSMQIKNLVFIILILISTASIIVCIYTTRVLVKLLTEPILELENAAKKLENGSLDINIEYKSKDELGILANSFRKTCSFLGTIILDINDILEELSNGHFNITSSCADQYIGDFTSTKDSLEKIVKSLNETFYEIKEATIQVKGGSEQVAQTSQTISEGATEQASAIEELTASMGEITEKVKNSTGHAKKTNQIVNELGLHIEESNKKMTEMVSAMNEIEASSMNIKEIINTIDSIAEQTNLLALNAAIEAARAGEAGKGFAVVAEEVRKLAEESSQAVKDTANLIENSIKSVNNGKEIADTTAASLEDVVEHTKEAVQLVDNITKLSEEQAISIEQINGGIDQIADVVQSNSAIAEESAAASEELSAQAETLEVMISRFELK</sequence>
<dbReference type="PROSITE" id="PS50111">
    <property type="entry name" value="CHEMOTAXIS_TRANSDUC_2"/>
    <property type="match status" value="1"/>
</dbReference>
<gene>
    <name evidence="8" type="ORF">CNEO2_450033</name>
</gene>
<dbReference type="GO" id="GO:0004888">
    <property type="term" value="F:transmembrane signaling receptor activity"/>
    <property type="evidence" value="ECO:0007669"/>
    <property type="project" value="InterPro"/>
</dbReference>
<evidence type="ECO:0000313" key="9">
    <source>
        <dbReference type="Proteomes" id="UP001189143"/>
    </source>
</evidence>
<dbReference type="PANTHER" id="PTHR43531">
    <property type="entry name" value="PROTEIN ICFG"/>
    <property type="match status" value="1"/>
</dbReference>
<feature type="domain" description="Methyl-accepting transducer" evidence="6">
    <location>
        <begin position="329"/>
        <end position="558"/>
    </location>
</feature>
<dbReference type="Gene3D" id="6.10.340.10">
    <property type="match status" value="1"/>
</dbReference>
<keyword evidence="3" id="KW-0807">Transducer</keyword>
<protein>
    <submittedName>
        <fullName evidence="8">Methyl-accepting chemotaxis protein (MCP)</fullName>
    </submittedName>
</protein>
<dbReference type="Pfam" id="PF00672">
    <property type="entry name" value="HAMP"/>
    <property type="match status" value="1"/>
</dbReference>
<organism evidence="8 9">
    <name type="scientific">Clostridium neonatale</name>
    <dbReference type="NCBI Taxonomy" id="137838"/>
    <lineage>
        <taxon>Bacteria</taxon>
        <taxon>Bacillati</taxon>
        <taxon>Bacillota</taxon>
        <taxon>Clostridia</taxon>
        <taxon>Eubacteriales</taxon>
        <taxon>Clostridiaceae</taxon>
        <taxon>Clostridium</taxon>
    </lineage>
</organism>
<evidence type="ECO:0000256" key="4">
    <source>
        <dbReference type="SAM" id="Coils"/>
    </source>
</evidence>
<evidence type="ECO:0000259" key="6">
    <source>
        <dbReference type="PROSITE" id="PS50111"/>
    </source>
</evidence>
<keyword evidence="5" id="KW-1133">Transmembrane helix</keyword>
<dbReference type="InterPro" id="IPR003660">
    <property type="entry name" value="HAMP_dom"/>
</dbReference>
<dbReference type="EMBL" id="CAMTCP010000243">
    <property type="protein sequence ID" value="CAI3632432.1"/>
    <property type="molecule type" value="Genomic_DNA"/>
</dbReference>
<dbReference type="InterPro" id="IPR024478">
    <property type="entry name" value="HlyB_4HB_MCP"/>
</dbReference>
<dbReference type="PRINTS" id="PR00260">
    <property type="entry name" value="CHEMTRNSDUCR"/>
</dbReference>
<keyword evidence="4" id="KW-0175">Coiled coil</keyword>
<dbReference type="GO" id="GO:0006935">
    <property type="term" value="P:chemotaxis"/>
    <property type="evidence" value="ECO:0007669"/>
    <property type="project" value="UniProtKB-KW"/>
</dbReference>
<name>A0AAD1YIQ3_9CLOT</name>
<evidence type="ECO:0000256" key="3">
    <source>
        <dbReference type="PROSITE-ProRule" id="PRU00284"/>
    </source>
</evidence>
<feature type="coiled-coil region" evidence="4">
    <location>
        <begin position="155"/>
        <end position="182"/>
    </location>
</feature>
<evidence type="ECO:0000256" key="2">
    <source>
        <dbReference type="ARBA" id="ARBA00029447"/>
    </source>
</evidence>